<proteinExistence type="predicted"/>
<protein>
    <recommendedName>
        <fullName evidence="4">C2H2-type domain-containing protein</fullName>
    </recommendedName>
</protein>
<sequence length="684" mass="76806">MHVRHTLTSHLHICRGFTKAGDRERHLLVHCETTLVCGFCKLSPSHRAVFGEGLDRVSEFLKHLVWCHYDDFSCPPTKYSGMDPAYSDLAECPICKTSFTAGSMYEHLPDCVGREVTRMADSSVWKYRASDDVQCDTSVNITTRRGTLVSKYNEGRPSVHDTQNEFDEQSELTYLGCGDIAELTASSSRLSLVSSRTTTSSEEETDCSEYISSRENSPAVSQISSQVVSAKRRLVDAIMEEFQKVFSATLRNHATNEANPSSSGNTTGHPTGVPAYSDTSFISRKRSLSGDGSTPPDDGDDSNKRRRPDSVSKGKQPISELRFACPYYKRNPGRHQTFTSCRDPGFTTVARLKEHLYRRHLLPPQCHRCCTTFTNDIALREHQRDPNGCELREQIPLEGFDKEQEKRMKSKKGSQMHHSEVEKWKAVYRILFPDDHDADMPSPYIEYQRNTASAGEPSSSTRFQEFSRLELPRLVRRTLESIVEHEAQPLEDRLKERLVDIVRQCQMQLETMFQTAAGPSNTRAGATLSPRAILSEQVIERHIDTHLPTTLGGSVSTNSQPTSEVDPSQLQIYEPSCPGGVVFEMADLISDSSDSGYDSTSLAALSTTGVQNELAQEYLNPNQDLDLSDYLNFPETTTGTAVQLTQTDANDNHPMWSLVDKFPYTNYENSEELDQVNDLGRVWQ</sequence>
<feature type="region of interest" description="Disordered" evidence="1">
    <location>
        <begin position="255"/>
        <end position="316"/>
    </location>
</feature>
<evidence type="ECO:0000313" key="3">
    <source>
        <dbReference type="Proteomes" id="UP000596902"/>
    </source>
</evidence>
<evidence type="ECO:0000256" key="1">
    <source>
        <dbReference type="SAM" id="MobiDB-lite"/>
    </source>
</evidence>
<dbReference type="GeneID" id="62198735"/>
<dbReference type="EMBL" id="JAAABM010000001">
    <property type="protein sequence ID" value="KAF7681534.1"/>
    <property type="molecule type" value="Genomic_DNA"/>
</dbReference>
<organism evidence="2 3">
    <name type="scientific">Alternaria burnsii</name>
    <dbReference type="NCBI Taxonomy" id="1187904"/>
    <lineage>
        <taxon>Eukaryota</taxon>
        <taxon>Fungi</taxon>
        <taxon>Dikarya</taxon>
        <taxon>Ascomycota</taxon>
        <taxon>Pezizomycotina</taxon>
        <taxon>Dothideomycetes</taxon>
        <taxon>Pleosporomycetidae</taxon>
        <taxon>Pleosporales</taxon>
        <taxon>Pleosporineae</taxon>
        <taxon>Pleosporaceae</taxon>
        <taxon>Alternaria</taxon>
        <taxon>Alternaria sect. Alternaria</taxon>
    </lineage>
</organism>
<feature type="compositionally biased region" description="Polar residues" evidence="1">
    <location>
        <begin position="255"/>
        <end position="269"/>
    </location>
</feature>
<reference evidence="2" key="2">
    <citation type="submission" date="2020-08" db="EMBL/GenBank/DDBJ databases">
        <title>Draft Genome Sequence of Cumin Blight Pathogen Alternaria burnsii.</title>
        <authorList>
            <person name="Feng Z."/>
        </authorList>
    </citation>
    <scope>NUCLEOTIDE SEQUENCE</scope>
    <source>
        <strain evidence="2">CBS107.38</strain>
    </source>
</reference>
<feature type="compositionally biased region" description="Low complexity" evidence="1">
    <location>
        <begin position="191"/>
        <end position="200"/>
    </location>
</feature>
<dbReference type="AlphaFoldDB" id="A0A8H7EJU8"/>
<name>A0A8H7EJU8_9PLEO</name>
<evidence type="ECO:0000313" key="2">
    <source>
        <dbReference type="EMBL" id="KAF7681534.1"/>
    </source>
</evidence>
<accession>A0A8H7EJU8</accession>
<keyword evidence="3" id="KW-1185">Reference proteome</keyword>
<evidence type="ECO:0008006" key="4">
    <source>
        <dbReference type="Google" id="ProtNLM"/>
    </source>
</evidence>
<dbReference type="Proteomes" id="UP000596902">
    <property type="component" value="Unassembled WGS sequence"/>
</dbReference>
<feature type="region of interest" description="Disordered" evidence="1">
    <location>
        <begin position="548"/>
        <end position="567"/>
    </location>
</feature>
<dbReference type="RefSeq" id="XP_038791413.1">
    <property type="nucleotide sequence ID" value="XM_038925557.1"/>
</dbReference>
<comment type="caution">
    <text evidence="2">The sequence shown here is derived from an EMBL/GenBank/DDBJ whole genome shotgun (WGS) entry which is preliminary data.</text>
</comment>
<dbReference type="PANTHER" id="PTHR38166:SF1">
    <property type="entry name" value="C2H2-TYPE DOMAIN-CONTAINING PROTEIN"/>
    <property type="match status" value="1"/>
</dbReference>
<reference evidence="2" key="1">
    <citation type="submission" date="2020-01" db="EMBL/GenBank/DDBJ databases">
        <authorList>
            <person name="Feng Z.H.Z."/>
        </authorList>
    </citation>
    <scope>NUCLEOTIDE SEQUENCE</scope>
    <source>
        <strain evidence="2">CBS107.38</strain>
    </source>
</reference>
<dbReference type="PANTHER" id="PTHR38166">
    <property type="entry name" value="C2H2-TYPE DOMAIN-CONTAINING PROTEIN-RELATED"/>
    <property type="match status" value="1"/>
</dbReference>
<feature type="region of interest" description="Disordered" evidence="1">
    <location>
        <begin position="191"/>
        <end position="225"/>
    </location>
</feature>
<gene>
    <name evidence="2" type="ORF">GT037_000510</name>
</gene>